<organism evidence="3 4">
    <name type="scientific">Aplosporella prunicola CBS 121167</name>
    <dbReference type="NCBI Taxonomy" id="1176127"/>
    <lineage>
        <taxon>Eukaryota</taxon>
        <taxon>Fungi</taxon>
        <taxon>Dikarya</taxon>
        <taxon>Ascomycota</taxon>
        <taxon>Pezizomycotina</taxon>
        <taxon>Dothideomycetes</taxon>
        <taxon>Dothideomycetes incertae sedis</taxon>
        <taxon>Botryosphaeriales</taxon>
        <taxon>Aplosporellaceae</taxon>
        <taxon>Aplosporella</taxon>
    </lineage>
</organism>
<evidence type="ECO:0000313" key="4">
    <source>
        <dbReference type="Proteomes" id="UP000799438"/>
    </source>
</evidence>
<dbReference type="Gene3D" id="2.40.128.580">
    <property type="entry name" value="GXWXG domain"/>
    <property type="match status" value="1"/>
</dbReference>
<sequence length="158" mass="18129">MPQTTEQRVLELISSGAAEKQHHQAGELFLLFDQLSPIHPNDLAARGGNWVGGGFETGHPAGPWLQEIKWVGKKFYSTDDVQPILAETPDGGKEWLEEWGRAKVIEAKYRGVYTATMVYDDYPIFDYFRRLNDDFVMGVMETKKWKDEGVSFFWLQRA</sequence>
<reference evidence="3" key="1">
    <citation type="journal article" date="2020" name="Stud. Mycol.">
        <title>101 Dothideomycetes genomes: a test case for predicting lifestyles and emergence of pathogens.</title>
        <authorList>
            <person name="Haridas S."/>
            <person name="Albert R."/>
            <person name="Binder M."/>
            <person name="Bloem J."/>
            <person name="Labutti K."/>
            <person name="Salamov A."/>
            <person name="Andreopoulos B."/>
            <person name="Baker S."/>
            <person name="Barry K."/>
            <person name="Bills G."/>
            <person name="Bluhm B."/>
            <person name="Cannon C."/>
            <person name="Castanera R."/>
            <person name="Culley D."/>
            <person name="Daum C."/>
            <person name="Ezra D."/>
            <person name="Gonzalez J."/>
            <person name="Henrissat B."/>
            <person name="Kuo A."/>
            <person name="Liang C."/>
            <person name="Lipzen A."/>
            <person name="Lutzoni F."/>
            <person name="Magnuson J."/>
            <person name="Mondo S."/>
            <person name="Nolan M."/>
            <person name="Ohm R."/>
            <person name="Pangilinan J."/>
            <person name="Park H.-J."/>
            <person name="Ramirez L."/>
            <person name="Alfaro M."/>
            <person name="Sun H."/>
            <person name="Tritt A."/>
            <person name="Yoshinaga Y."/>
            <person name="Zwiers L.-H."/>
            <person name="Turgeon B."/>
            <person name="Goodwin S."/>
            <person name="Spatafora J."/>
            <person name="Crous P."/>
            <person name="Grigoriev I."/>
        </authorList>
    </citation>
    <scope>NUCLEOTIDE SEQUENCE</scope>
    <source>
        <strain evidence="3">CBS 121167</strain>
    </source>
</reference>
<name>A0A6A6BD82_9PEZI</name>
<feature type="domain" description="DUF4334" evidence="2">
    <location>
        <begin position="100"/>
        <end position="157"/>
    </location>
</feature>
<dbReference type="InterPro" id="IPR025568">
    <property type="entry name" value="DUF4334"/>
</dbReference>
<evidence type="ECO:0008006" key="5">
    <source>
        <dbReference type="Google" id="ProtNLM"/>
    </source>
</evidence>
<keyword evidence="4" id="KW-1185">Reference proteome</keyword>
<proteinExistence type="predicted"/>
<evidence type="ECO:0000313" key="3">
    <source>
        <dbReference type="EMBL" id="KAF2141184.1"/>
    </source>
</evidence>
<protein>
    <recommendedName>
        <fullName evidence="5">DUF4334 domain-containing protein</fullName>
    </recommendedName>
</protein>
<dbReference type="InterPro" id="IPR025951">
    <property type="entry name" value="GXWXG_dom"/>
</dbReference>
<dbReference type="Proteomes" id="UP000799438">
    <property type="component" value="Unassembled WGS sequence"/>
</dbReference>
<dbReference type="GeneID" id="54303739"/>
<evidence type="ECO:0000259" key="2">
    <source>
        <dbReference type="Pfam" id="PF14232"/>
    </source>
</evidence>
<evidence type="ECO:0000259" key="1">
    <source>
        <dbReference type="Pfam" id="PF14231"/>
    </source>
</evidence>
<dbReference type="OrthoDB" id="2213372at2759"/>
<feature type="domain" description="GXWXG" evidence="1">
    <location>
        <begin position="31"/>
        <end position="91"/>
    </location>
</feature>
<dbReference type="Pfam" id="PF14232">
    <property type="entry name" value="DUF4334"/>
    <property type="match status" value="1"/>
</dbReference>
<dbReference type="Pfam" id="PF14231">
    <property type="entry name" value="GXWXG"/>
    <property type="match status" value="1"/>
</dbReference>
<dbReference type="RefSeq" id="XP_033396897.1">
    <property type="nucleotide sequence ID" value="XM_033546233.1"/>
</dbReference>
<dbReference type="AlphaFoldDB" id="A0A6A6BD82"/>
<gene>
    <name evidence="3" type="ORF">K452DRAFT_358988</name>
</gene>
<dbReference type="EMBL" id="ML995487">
    <property type="protein sequence ID" value="KAF2141184.1"/>
    <property type="molecule type" value="Genomic_DNA"/>
</dbReference>
<accession>A0A6A6BD82</accession>